<organism evidence="2 3">
    <name type="scientific">Corynespora cassiicola Philippines</name>
    <dbReference type="NCBI Taxonomy" id="1448308"/>
    <lineage>
        <taxon>Eukaryota</taxon>
        <taxon>Fungi</taxon>
        <taxon>Dikarya</taxon>
        <taxon>Ascomycota</taxon>
        <taxon>Pezizomycotina</taxon>
        <taxon>Dothideomycetes</taxon>
        <taxon>Pleosporomycetidae</taxon>
        <taxon>Pleosporales</taxon>
        <taxon>Corynesporascaceae</taxon>
        <taxon>Corynespora</taxon>
    </lineage>
</organism>
<feature type="region of interest" description="Disordered" evidence="1">
    <location>
        <begin position="39"/>
        <end position="67"/>
    </location>
</feature>
<protein>
    <submittedName>
        <fullName evidence="2">Uncharacterized protein</fullName>
    </submittedName>
</protein>
<dbReference type="AlphaFoldDB" id="A0A2T2PA12"/>
<feature type="compositionally biased region" description="Basic and acidic residues" evidence="1">
    <location>
        <begin position="179"/>
        <end position="196"/>
    </location>
</feature>
<feature type="region of interest" description="Disordered" evidence="1">
    <location>
        <begin position="144"/>
        <end position="205"/>
    </location>
</feature>
<dbReference type="PANTHER" id="PTHR42089">
    <property type="entry name" value="YALI0F09427P"/>
    <property type="match status" value="1"/>
</dbReference>
<evidence type="ECO:0000313" key="2">
    <source>
        <dbReference type="EMBL" id="PSN74396.1"/>
    </source>
</evidence>
<evidence type="ECO:0000256" key="1">
    <source>
        <dbReference type="SAM" id="MobiDB-lite"/>
    </source>
</evidence>
<gene>
    <name evidence="2" type="ORF">BS50DRAFT_14633</name>
</gene>
<name>A0A2T2PA12_CORCC</name>
<reference evidence="2 3" key="1">
    <citation type="journal article" date="2018" name="Front. Microbiol.">
        <title>Genome-Wide Analysis of Corynespora cassiicola Leaf Fall Disease Putative Effectors.</title>
        <authorList>
            <person name="Lopez D."/>
            <person name="Ribeiro S."/>
            <person name="Label P."/>
            <person name="Fumanal B."/>
            <person name="Venisse J.S."/>
            <person name="Kohler A."/>
            <person name="de Oliveira R.R."/>
            <person name="Labutti K."/>
            <person name="Lipzen A."/>
            <person name="Lail K."/>
            <person name="Bauer D."/>
            <person name="Ohm R.A."/>
            <person name="Barry K.W."/>
            <person name="Spatafora J."/>
            <person name="Grigoriev I.V."/>
            <person name="Martin F.M."/>
            <person name="Pujade-Renaud V."/>
        </authorList>
    </citation>
    <scope>NUCLEOTIDE SEQUENCE [LARGE SCALE GENOMIC DNA]</scope>
    <source>
        <strain evidence="2 3">Philippines</strain>
    </source>
</reference>
<dbReference type="Proteomes" id="UP000240883">
    <property type="component" value="Unassembled WGS sequence"/>
</dbReference>
<dbReference type="PANTHER" id="PTHR42089:SF1">
    <property type="entry name" value="YALI0F09427P"/>
    <property type="match status" value="1"/>
</dbReference>
<evidence type="ECO:0000313" key="3">
    <source>
        <dbReference type="Proteomes" id="UP000240883"/>
    </source>
</evidence>
<feature type="compositionally biased region" description="Low complexity" evidence="1">
    <location>
        <begin position="159"/>
        <end position="169"/>
    </location>
</feature>
<sequence length="205" mass="21767">MASDPHPLLAQVPLTVSPFLSLPTATPLPYSYKQLPSTLPPSILSAPPNASNPSAADPAAGAAAAAPPEPPAYIVSQTGVTATPDSILSSCVALQSHLAQLESNARATLKDWEDRRRAADLAEKRRVAPGWLDGDVKILKPENVSEGQDVQMGEASGVQQQQQQQQQPQRRTSVGIKGLIERRDGIPDEREGEALDRAFGGLDLK</sequence>
<accession>A0A2T2PA12</accession>
<dbReference type="EMBL" id="KZ678128">
    <property type="protein sequence ID" value="PSN74396.1"/>
    <property type="molecule type" value="Genomic_DNA"/>
</dbReference>
<dbReference type="OrthoDB" id="5344687at2759"/>
<proteinExistence type="predicted"/>
<dbReference type="STRING" id="1448308.A0A2T2PA12"/>
<keyword evidence="3" id="KW-1185">Reference proteome</keyword>
<feature type="compositionally biased region" description="Low complexity" evidence="1">
    <location>
        <begin position="40"/>
        <end position="66"/>
    </location>
</feature>